<dbReference type="InterPro" id="IPR023606">
    <property type="entry name" value="CoA-Trfase_III_dom_1_sf"/>
</dbReference>
<comment type="caution">
    <text evidence="3">The sequence shown here is derived from an EMBL/GenBank/DDBJ whole genome shotgun (WGS) entry which is preliminary data.</text>
</comment>
<dbReference type="Pfam" id="PF02515">
    <property type="entry name" value="CoA_transf_3"/>
    <property type="match status" value="1"/>
</dbReference>
<dbReference type="InterPro" id="IPR003673">
    <property type="entry name" value="CoA-Trfase_fam_III"/>
</dbReference>
<dbReference type="PANTHER" id="PTHR48207:SF3">
    <property type="entry name" value="SUCCINATE--HYDROXYMETHYLGLUTARATE COA-TRANSFERASE"/>
    <property type="match status" value="1"/>
</dbReference>
<dbReference type="AlphaFoldDB" id="A0A437PKQ2"/>
<dbReference type="Gene3D" id="3.30.1540.10">
    <property type="entry name" value="formyl-coa transferase, domain 3"/>
    <property type="match status" value="1"/>
</dbReference>
<name>A0A437PKQ2_9ACTN</name>
<dbReference type="GO" id="GO:0008410">
    <property type="term" value="F:CoA-transferase activity"/>
    <property type="evidence" value="ECO:0007669"/>
    <property type="project" value="TreeGrafter"/>
</dbReference>
<proteinExistence type="predicted"/>
<feature type="region of interest" description="Disordered" evidence="2">
    <location>
        <begin position="1"/>
        <end position="36"/>
    </location>
</feature>
<evidence type="ECO:0000313" key="3">
    <source>
        <dbReference type="EMBL" id="RVU22853.1"/>
    </source>
</evidence>
<sequence length="439" mass="46724">MRTITRRDARVTAPSTVGTSTRAPVTPVPPHSAGDRPLPLEGIRVLELGNFIAAPFATRVLADFGAEVIKIERPDTGDELRGWRRSRGTTSMMFRTIARNKHSVTLDLRVDEGRDIALALAAQCDVVVENFRPGTLERWGLGPDVLTKAAPDLVIVRISGYGQTGPYRDRAGFGGVAEAFGGLRHVTGYPDREPVRPAAPVGDSLAGLYGAISALMLLLGKARGKAHSGPRVADVALYESVFMTMESLIADYDAYGTVRERTAGNLPGVVPSGSYPTADGQAVMIGGNSSGVFSRLMTAVGRPDLGEEPSLADGNARAEREPELNGIIREWTGRHTAAEAVAELSEAGVPAGPVYDAQAITHDAHYRARGMLVPMKVAVEDGQEAEEIRLPGVVPRIEGAPGQLRWAGPDLGEHTDDILGTVLGLDAQRLAGLRDRKVI</sequence>
<organism evidence="3 4">
    <name type="scientific">Streptomyces antnestii</name>
    <dbReference type="NCBI Taxonomy" id="2494256"/>
    <lineage>
        <taxon>Bacteria</taxon>
        <taxon>Bacillati</taxon>
        <taxon>Actinomycetota</taxon>
        <taxon>Actinomycetes</taxon>
        <taxon>Kitasatosporales</taxon>
        <taxon>Streptomycetaceae</taxon>
        <taxon>Streptomyces</taxon>
    </lineage>
</organism>
<dbReference type="PANTHER" id="PTHR48207">
    <property type="entry name" value="SUCCINATE--HYDROXYMETHYLGLUTARATE COA-TRANSFERASE"/>
    <property type="match status" value="1"/>
</dbReference>
<evidence type="ECO:0000256" key="2">
    <source>
        <dbReference type="SAM" id="MobiDB-lite"/>
    </source>
</evidence>
<gene>
    <name evidence="3" type="ORF">EOT10_20465</name>
</gene>
<evidence type="ECO:0000313" key="4">
    <source>
        <dbReference type="Proteomes" id="UP000283128"/>
    </source>
</evidence>
<keyword evidence="4" id="KW-1185">Reference proteome</keyword>
<dbReference type="OrthoDB" id="9797653at2"/>
<accession>A0A437PKQ2</accession>
<feature type="compositionally biased region" description="Polar residues" evidence="2">
    <location>
        <begin position="13"/>
        <end position="23"/>
    </location>
</feature>
<dbReference type="InterPro" id="IPR050483">
    <property type="entry name" value="CoA-transferase_III_domain"/>
</dbReference>
<dbReference type="EMBL" id="RZYA01000009">
    <property type="protein sequence ID" value="RVU22853.1"/>
    <property type="molecule type" value="Genomic_DNA"/>
</dbReference>
<feature type="compositionally biased region" description="Basic and acidic residues" evidence="2">
    <location>
        <begin position="1"/>
        <end position="10"/>
    </location>
</feature>
<keyword evidence="1 3" id="KW-0808">Transferase</keyword>
<dbReference type="Proteomes" id="UP000283128">
    <property type="component" value="Unassembled WGS sequence"/>
</dbReference>
<dbReference type="SUPFAM" id="SSF89796">
    <property type="entry name" value="CoA-transferase family III (CaiB/BaiF)"/>
    <property type="match status" value="1"/>
</dbReference>
<dbReference type="InterPro" id="IPR044855">
    <property type="entry name" value="CoA-Trfase_III_dom3_sf"/>
</dbReference>
<dbReference type="Gene3D" id="3.40.50.10540">
    <property type="entry name" value="Crotonobetainyl-coa:carnitine coa-transferase, domain 1"/>
    <property type="match status" value="1"/>
</dbReference>
<evidence type="ECO:0000256" key="1">
    <source>
        <dbReference type="ARBA" id="ARBA00022679"/>
    </source>
</evidence>
<reference evidence="3 4" key="1">
    <citation type="submission" date="2019-01" db="EMBL/GenBank/DDBJ databases">
        <title>Genome sequences of Streptomyces and Rhizobium isolates collected from root and soil.</title>
        <authorList>
            <person name="Chhettri S."/>
            <person name="Sevigny J.L."/>
            <person name="Sen A."/>
            <person name="Ennis N."/>
            <person name="Tisa L."/>
        </authorList>
    </citation>
    <scope>NUCLEOTIDE SEQUENCE [LARGE SCALE GENOMIC DNA]</scope>
    <source>
        <strain evidence="3 4">San01</strain>
    </source>
</reference>
<protein>
    <submittedName>
        <fullName evidence="3">CoA transferase</fullName>
    </submittedName>
</protein>